<gene>
    <name evidence="1" type="ORF">Salat_2126800</name>
</gene>
<protein>
    <submittedName>
        <fullName evidence="1">Uncharacterized protein</fullName>
    </submittedName>
</protein>
<dbReference type="Proteomes" id="UP001293254">
    <property type="component" value="Unassembled WGS sequence"/>
</dbReference>
<dbReference type="AlphaFoldDB" id="A0AAE1Y1G6"/>
<accession>A0AAE1Y1G6</accession>
<reference evidence="1" key="2">
    <citation type="journal article" date="2024" name="Plant">
        <title>Genomic evolution and insights into agronomic trait innovations of Sesamum species.</title>
        <authorList>
            <person name="Miao H."/>
            <person name="Wang L."/>
            <person name="Qu L."/>
            <person name="Liu H."/>
            <person name="Sun Y."/>
            <person name="Le M."/>
            <person name="Wang Q."/>
            <person name="Wei S."/>
            <person name="Zheng Y."/>
            <person name="Lin W."/>
            <person name="Duan Y."/>
            <person name="Cao H."/>
            <person name="Xiong S."/>
            <person name="Wang X."/>
            <person name="Wei L."/>
            <person name="Li C."/>
            <person name="Ma Q."/>
            <person name="Ju M."/>
            <person name="Zhao R."/>
            <person name="Li G."/>
            <person name="Mu C."/>
            <person name="Tian Q."/>
            <person name="Mei H."/>
            <person name="Zhang T."/>
            <person name="Gao T."/>
            <person name="Zhang H."/>
        </authorList>
    </citation>
    <scope>NUCLEOTIDE SEQUENCE</scope>
    <source>
        <strain evidence="1">3651</strain>
    </source>
</reference>
<sequence>MAVAAKAVDHGDEETLGVLKHFKDIWSTTFGDTPISPICRSPTKVLLNPNHDVPPSTSAWRLPSVLGGVSSPCTTMPVNLDTGSNLQGIEGMFIGPFLQIAEVELSECSAAVKLREKSKSTGLNRPDHQQVVNSLIHEFQLVFCGLLEMQIIHCRVHTTYLISAVYGANDIITRRELWLCVTKLAADSENVPGSYLATLMWCLTMHSVEWSGGTGTKPSN</sequence>
<keyword evidence="2" id="KW-1185">Reference proteome</keyword>
<evidence type="ECO:0000313" key="1">
    <source>
        <dbReference type="EMBL" id="KAK4421762.1"/>
    </source>
</evidence>
<organism evidence="1 2">
    <name type="scientific">Sesamum alatum</name>
    <dbReference type="NCBI Taxonomy" id="300844"/>
    <lineage>
        <taxon>Eukaryota</taxon>
        <taxon>Viridiplantae</taxon>
        <taxon>Streptophyta</taxon>
        <taxon>Embryophyta</taxon>
        <taxon>Tracheophyta</taxon>
        <taxon>Spermatophyta</taxon>
        <taxon>Magnoliopsida</taxon>
        <taxon>eudicotyledons</taxon>
        <taxon>Gunneridae</taxon>
        <taxon>Pentapetalae</taxon>
        <taxon>asterids</taxon>
        <taxon>lamiids</taxon>
        <taxon>Lamiales</taxon>
        <taxon>Pedaliaceae</taxon>
        <taxon>Sesamum</taxon>
    </lineage>
</organism>
<proteinExistence type="predicted"/>
<reference evidence="1" key="1">
    <citation type="submission" date="2020-06" db="EMBL/GenBank/DDBJ databases">
        <authorList>
            <person name="Li T."/>
            <person name="Hu X."/>
            <person name="Zhang T."/>
            <person name="Song X."/>
            <person name="Zhang H."/>
            <person name="Dai N."/>
            <person name="Sheng W."/>
            <person name="Hou X."/>
            <person name="Wei L."/>
        </authorList>
    </citation>
    <scope>NUCLEOTIDE SEQUENCE</scope>
    <source>
        <strain evidence="1">3651</strain>
        <tissue evidence="1">Leaf</tissue>
    </source>
</reference>
<dbReference type="EMBL" id="JACGWO010000008">
    <property type="protein sequence ID" value="KAK4421762.1"/>
    <property type="molecule type" value="Genomic_DNA"/>
</dbReference>
<comment type="caution">
    <text evidence="1">The sequence shown here is derived from an EMBL/GenBank/DDBJ whole genome shotgun (WGS) entry which is preliminary data.</text>
</comment>
<evidence type="ECO:0000313" key="2">
    <source>
        <dbReference type="Proteomes" id="UP001293254"/>
    </source>
</evidence>
<name>A0AAE1Y1G6_9LAMI</name>